<keyword evidence="7" id="KW-0472">Membrane</keyword>
<comment type="subunit">
    <text evidence="10">Interacts with TamB to form the translocation and assembly module (TAM).</text>
</comment>
<evidence type="ECO:0000256" key="7">
    <source>
        <dbReference type="ARBA" id="ARBA00023136"/>
    </source>
</evidence>
<dbReference type="eggNOG" id="COG0729">
    <property type="taxonomic scope" value="Bacteria"/>
</dbReference>
<evidence type="ECO:0000313" key="15">
    <source>
        <dbReference type="Proteomes" id="UP000018458"/>
    </source>
</evidence>
<protein>
    <recommendedName>
        <fullName evidence="3">Translocation and assembly module subunit TamA</fullName>
    </recommendedName>
    <alternativeName>
        <fullName evidence="9">Autotransporter assembly factor TamA</fullName>
    </alternativeName>
</protein>
<dbReference type="InterPro" id="IPR039910">
    <property type="entry name" value="D15-like"/>
</dbReference>
<feature type="signal peptide" evidence="11">
    <location>
        <begin position="1"/>
        <end position="35"/>
    </location>
</feature>
<organism evidence="14 15">
    <name type="scientific">Succinatimonas hippei (strain DSM 22608 / JCM 16073 / KCTC 15190 / YIT 12066)</name>
    <dbReference type="NCBI Taxonomy" id="762983"/>
    <lineage>
        <taxon>Bacteria</taxon>
        <taxon>Pseudomonadati</taxon>
        <taxon>Pseudomonadota</taxon>
        <taxon>Gammaproteobacteria</taxon>
        <taxon>Aeromonadales</taxon>
        <taxon>Succinivibrionaceae</taxon>
        <taxon>Succinatimonas</taxon>
    </lineage>
</organism>
<dbReference type="Gene3D" id="3.10.20.310">
    <property type="entry name" value="membrane protein fhac"/>
    <property type="match status" value="3"/>
</dbReference>
<dbReference type="GO" id="GO:0009279">
    <property type="term" value="C:cell outer membrane"/>
    <property type="evidence" value="ECO:0007669"/>
    <property type="project" value="UniProtKB-SubCell"/>
</dbReference>
<dbReference type="GO" id="GO:0009306">
    <property type="term" value="P:protein secretion"/>
    <property type="evidence" value="ECO:0007669"/>
    <property type="project" value="TreeGrafter"/>
</dbReference>
<dbReference type="Pfam" id="PF17243">
    <property type="entry name" value="POTRA_TamA_1"/>
    <property type="match status" value="1"/>
</dbReference>
<keyword evidence="5" id="KW-0812">Transmembrane</keyword>
<keyword evidence="6 11" id="KW-0732">Signal</keyword>
<evidence type="ECO:0000256" key="1">
    <source>
        <dbReference type="ARBA" id="ARBA00004442"/>
    </source>
</evidence>
<evidence type="ECO:0000256" key="3">
    <source>
        <dbReference type="ARBA" id="ARBA00015419"/>
    </source>
</evidence>
<dbReference type="GO" id="GO:0097347">
    <property type="term" value="C:TAM protein secretion complex"/>
    <property type="evidence" value="ECO:0007669"/>
    <property type="project" value="TreeGrafter"/>
</dbReference>
<dbReference type="Proteomes" id="UP000018458">
    <property type="component" value="Unassembled WGS sequence"/>
</dbReference>
<keyword evidence="15" id="KW-1185">Reference proteome</keyword>
<accession>E8LMR7</accession>
<evidence type="ECO:0000313" key="14">
    <source>
        <dbReference type="EMBL" id="EFY06180.1"/>
    </source>
</evidence>
<proteinExistence type="inferred from homology"/>
<comment type="caution">
    <text evidence="14">The sequence shown here is derived from an EMBL/GenBank/DDBJ whole genome shotgun (WGS) entry which is preliminary data.</text>
</comment>
<name>E8LMR7_SUCHY</name>
<dbReference type="EMBL" id="AEVO01000146">
    <property type="protein sequence ID" value="EFY06180.1"/>
    <property type="molecule type" value="Genomic_DNA"/>
</dbReference>
<dbReference type="PANTHER" id="PTHR12815">
    <property type="entry name" value="SORTING AND ASSEMBLY MACHINERY SAMM50 PROTEIN FAMILY MEMBER"/>
    <property type="match status" value="1"/>
</dbReference>
<evidence type="ECO:0000256" key="11">
    <source>
        <dbReference type="SAM" id="SignalP"/>
    </source>
</evidence>
<feature type="domain" description="Bacterial surface antigen (D15)" evidence="12">
    <location>
        <begin position="290"/>
        <end position="602"/>
    </location>
</feature>
<dbReference type="HOGENOM" id="CLU_018618_1_0_6"/>
<dbReference type="Pfam" id="PF01103">
    <property type="entry name" value="Omp85"/>
    <property type="match status" value="1"/>
</dbReference>
<evidence type="ECO:0000256" key="2">
    <source>
        <dbReference type="ARBA" id="ARBA00010248"/>
    </source>
</evidence>
<dbReference type="InterPro" id="IPR035243">
    <property type="entry name" value="TamA_POTRA_Dom_1"/>
</dbReference>
<evidence type="ECO:0000256" key="6">
    <source>
        <dbReference type="ARBA" id="ARBA00022729"/>
    </source>
</evidence>
<dbReference type="AlphaFoldDB" id="E8LMR7"/>
<feature type="domain" description="TamA POTRA" evidence="13">
    <location>
        <begin position="50"/>
        <end position="123"/>
    </location>
</feature>
<evidence type="ECO:0000259" key="13">
    <source>
        <dbReference type="Pfam" id="PF17243"/>
    </source>
</evidence>
<evidence type="ECO:0000256" key="8">
    <source>
        <dbReference type="ARBA" id="ARBA00023237"/>
    </source>
</evidence>
<reference evidence="14 15" key="1">
    <citation type="submission" date="2011-01" db="EMBL/GenBank/DDBJ databases">
        <authorList>
            <person name="Weinstock G."/>
            <person name="Sodergren E."/>
            <person name="Clifton S."/>
            <person name="Fulton L."/>
            <person name="Fulton B."/>
            <person name="Courtney L."/>
            <person name="Fronick C."/>
            <person name="Harrison M."/>
            <person name="Strong C."/>
            <person name="Farmer C."/>
            <person name="Delahaunty K."/>
            <person name="Markovic C."/>
            <person name="Hall O."/>
            <person name="Minx P."/>
            <person name="Tomlinson C."/>
            <person name="Mitreva M."/>
            <person name="Hou S."/>
            <person name="Chen J."/>
            <person name="Wollam A."/>
            <person name="Pepin K.H."/>
            <person name="Johnson M."/>
            <person name="Bhonagiri V."/>
            <person name="Zhang X."/>
            <person name="Suruliraj S."/>
            <person name="Warren W."/>
            <person name="Chinwalla A."/>
            <person name="Mardis E.R."/>
            <person name="Wilson R.K."/>
        </authorList>
    </citation>
    <scope>NUCLEOTIDE SEQUENCE [LARGE SCALE GENOMIC DNA]</scope>
    <source>
        <strain evidence="15">DSM 22608 / JCM 16073 / KCTC 15190 / YIT 12066</strain>
    </source>
</reference>
<feature type="chain" id="PRO_5003226839" description="Translocation and assembly module subunit TamA" evidence="11">
    <location>
        <begin position="36"/>
        <end position="602"/>
    </location>
</feature>
<comment type="subcellular location">
    <subcellularLocation>
        <location evidence="1">Cell outer membrane</location>
    </subcellularLocation>
</comment>
<dbReference type="Gene3D" id="2.40.160.50">
    <property type="entry name" value="membrane protein fhac: a member of the omp85/tpsb transporter family"/>
    <property type="match status" value="1"/>
</dbReference>
<evidence type="ECO:0000256" key="5">
    <source>
        <dbReference type="ARBA" id="ARBA00022692"/>
    </source>
</evidence>
<sequence length="602" mass="67648">MIVVLPQIKILCKRSLCYCAAVLCALFLCSCGSNDELIEQKPDDTVYVTFKVEGLNQQLHDNVQAFLNTMPAIAKERVFLFNREIRENTQKALRAFGYYHPEIKVELPKRDDPNATEVVVSVDAGKPLFIRNCNVEILGEGADYKVFSDLLSNSSIKSYTLLDHGAYEKLKSDLRSKALSLGFFDVELLSSRIMVYTEENFADIELLIDTGKRYSFGKFITDETTDELLKPVESLMTLNEGKPFSTKEISDYQSSLTRTNFYRSIDITPQMEAIEDYKVPLKVHLERRSNNLMRVGAGFSTDEGPRMLFEWDKPLLNSSGHSLSSYAKLSQVTQNAQVVYKIPRKNPNLDYYYISASQTHTDLNDTLSDRSHLSFHYVANDTGVWRRDYSIRAEYEDYTQGSEKGYGWNLMPALQLSRRESSGGFDPRYGYSLNLDLTGATSGISDYSFFRALATFKAVVSPTENTRLVMRLQQGGIFGPDSETLPPSLRFFAGGDQSIRGYGYMDEAPHNSGGLKGARYLTTGTLEYQFPIGIANSRMAVFLDAGTATDDYKDDFLFGPGIGYRYVSPYGTVRVDLGLGIDNGSDSDVSNIRLHFAFGPEF</sequence>
<dbReference type="STRING" id="762983.HMPREF9444_02062"/>
<evidence type="ECO:0000259" key="12">
    <source>
        <dbReference type="Pfam" id="PF01103"/>
    </source>
</evidence>
<dbReference type="InterPro" id="IPR000184">
    <property type="entry name" value="Bac_surfAg_D15"/>
</dbReference>
<keyword evidence="8" id="KW-0998">Cell outer membrane</keyword>
<evidence type="ECO:0000256" key="10">
    <source>
        <dbReference type="ARBA" id="ARBA00093548"/>
    </source>
</evidence>
<dbReference type="PANTHER" id="PTHR12815:SF47">
    <property type="entry name" value="TRANSLOCATION AND ASSEMBLY MODULE SUBUNIT TAMA"/>
    <property type="match status" value="1"/>
</dbReference>
<dbReference type="RefSeq" id="WP_009144205.1">
    <property type="nucleotide sequence ID" value="NZ_GL831068.1"/>
</dbReference>
<dbReference type="OrthoDB" id="9803054at2"/>
<comment type="similarity">
    <text evidence="2">Belongs to the TamA family.</text>
</comment>
<gene>
    <name evidence="14" type="ORF">HMPREF9444_02062</name>
</gene>
<evidence type="ECO:0000256" key="4">
    <source>
        <dbReference type="ARBA" id="ARBA00022452"/>
    </source>
</evidence>
<keyword evidence="4" id="KW-1134">Transmembrane beta strand</keyword>
<evidence type="ECO:0000256" key="9">
    <source>
        <dbReference type="ARBA" id="ARBA00033063"/>
    </source>
</evidence>